<keyword evidence="2" id="KW-0238">DNA-binding</keyword>
<feature type="compositionally biased region" description="Low complexity" evidence="5">
    <location>
        <begin position="18"/>
        <end position="48"/>
    </location>
</feature>
<comment type="caution">
    <text evidence="7">The sequence shown here is derived from an EMBL/GenBank/DDBJ whole genome shotgun (WGS) entry which is preliminary data.</text>
</comment>
<dbReference type="STRING" id="22663.A0A2I0JNA3"/>
<dbReference type="GO" id="GO:0005634">
    <property type="term" value="C:nucleus"/>
    <property type="evidence" value="ECO:0007669"/>
    <property type="project" value="TreeGrafter"/>
</dbReference>
<feature type="compositionally biased region" description="Basic and acidic residues" evidence="5">
    <location>
        <begin position="211"/>
        <end position="220"/>
    </location>
</feature>
<keyword evidence="1" id="KW-0805">Transcription regulation</keyword>
<dbReference type="PANTHER" id="PTHR31100:SF63">
    <property type="entry name" value="AT-HOOK MOTIF NUCLEAR-LOCALIZED PROTEIN"/>
    <property type="match status" value="1"/>
</dbReference>
<dbReference type="CDD" id="cd11378">
    <property type="entry name" value="DUF296"/>
    <property type="match status" value="1"/>
</dbReference>
<keyword evidence="4" id="KW-0539">Nucleus</keyword>
<evidence type="ECO:0000256" key="1">
    <source>
        <dbReference type="ARBA" id="ARBA00023015"/>
    </source>
</evidence>
<dbReference type="AlphaFoldDB" id="A0A2I0JNA3"/>
<feature type="domain" description="PPC" evidence="6">
    <location>
        <begin position="74"/>
        <end position="204"/>
    </location>
</feature>
<dbReference type="EMBL" id="PGOL01001490">
    <property type="protein sequence ID" value="PKI57764.1"/>
    <property type="molecule type" value="Genomic_DNA"/>
</dbReference>
<keyword evidence="8" id="KW-1185">Reference proteome</keyword>
<dbReference type="PANTHER" id="PTHR31100">
    <property type="entry name" value="AT-HOOK MOTIF NUCLEAR-LOCALIZED PROTEIN 15"/>
    <property type="match status" value="1"/>
</dbReference>
<dbReference type="InterPro" id="IPR005175">
    <property type="entry name" value="PPC_dom"/>
</dbReference>
<keyword evidence="3" id="KW-0804">Transcription</keyword>
<evidence type="ECO:0000256" key="5">
    <source>
        <dbReference type="SAM" id="MobiDB-lite"/>
    </source>
</evidence>
<dbReference type="Pfam" id="PF03479">
    <property type="entry name" value="PCC"/>
    <property type="match status" value="1"/>
</dbReference>
<sequence>MTLSHHLTSEDSDSDHTLASGSPAPRPLSSRASQLQASASEGPGSSSATKKPRGRPPGSKNKPKPPLVITRESESAMKPVVLEISAGSDVIEMVTSFARRRRVGVTLLSGTGTVSNVTLRHPMSSNSHAPGSLISLHGPFHLLSLWGSFMGFNTNAKTAAAASKQAAAASAPVPAQHGFGITLSGAQGQVLPPPQEEREGGSGADEDEEEHQTGGKKHCEGGGGGYGAGEIMCTPISALPPSF</sequence>
<reference evidence="7 8" key="1">
    <citation type="submission" date="2017-11" db="EMBL/GenBank/DDBJ databases">
        <title>De-novo sequencing of pomegranate (Punica granatum L.) genome.</title>
        <authorList>
            <person name="Akparov Z."/>
            <person name="Amiraslanov A."/>
            <person name="Hajiyeva S."/>
            <person name="Abbasov M."/>
            <person name="Kaur K."/>
            <person name="Hamwieh A."/>
            <person name="Solovyev V."/>
            <person name="Salamov A."/>
            <person name="Braich B."/>
            <person name="Kosarev P."/>
            <person name="Mahmoud A."/>
            <person name="Hajiyev E."/>
            <person name="Babayeva S."/>
            <person name="Izzatullayeva V."/>
            <person name="Mammadov A."/>
            <person name="Mammadov A."/>
            <person name="Sharifova S."/>
            <person name="Ojaghi J."/>
            <person name="Eynullazada K."/>
            <person name="Bayramov B."/>
            <person name="Abdulazimova A."/>
            <person name="Shahmuradov I."/>
        </authorList>
    </citation>
    <scope>NUCLEOTIDE SEQUENCE [LARGE SCALE GENOMIC DNA]</scope>
    <source>
        <strain evidence="8">cv. AG2017</strain>
        <tissue evidence="7">Leaf</tissue>
    </source>
</reference>
<dbReference type="InterPro" id="IPR014476">
    <property type="entry name" value="AHL15-29"/>
</dbReference>
<evidence type="ECO:0000256" key="4">
    <source>
        <dbReference type="ARBA" id="ARBA00023242"/>
    </source>
</evidence>
<accession>A0A2I0JNA3</accession>
<dbReference type="GO" id="GO:0003700">
    <property type="term" value="F:DNA-binding transcription factor activity"/>
    <property type="evidence" value="ECO:0007669"/>
    <property type="project" value="TreeGrafter"/>
</dbReference>
<dbReference type="GO" id="GO:0003680">
    <property type="term" value="F:minor groove of adenine-thymine-rich DNA binding"/>
    <property type="evidence" value="ECO:0007669"/>
    <property type="project" value="InterPro"/>
</dbReference>
<gene>
    <name evidence="7" type="ORF">CRG98_021831</name>
</gene>
<evidence type="ECO:0000256" key="2">
    <source>
        <dbReference type="ARBA" id="ARBA00023125"/>
    </source>
</evidence>
<evidence type="ECO:0000259" key="6">
    <source>
        <dbReference type="PROSITE" id="PS51742"/>
    </source>
</evidence>
<proteinExistence type="predicted"/>
<dbReference type="PROSITE" id="PS51742">
    <property type="entry name" value="PPC"/>
    <property type="match status" value="1"/>
</dbReference>
<dbReference type="Proteomes" id="UP000233551">
    <property type="component" value="Unassembled WGS sequence"/>
</dbReference>
<evidence type="ECO:0000313" key="8">
    <source>
        <dbReference type="Proteomes" id="UP000233551"/>
    </source>
</evidence>
<organism evidence="7 8">
    <name type="scientific">Punica granatum</name>
    <name type="common">Pomegranate</name>
    <dbReference type="NCBI Taxonomy" id="22663"/>
    <lineage>
        <taxon>Eukaryota</taxon>
        <taxon>Viridiplantae</taxon>
        <taxon>Streptophyta</taxon>
        <taxon>Embryophyta</taxon>
        <taxon>Tracheophyta</taxon>
        <taxon>Spermatophyta</taxon>
        <taxon>Magnoliopsida</taxon>
        <taxon>eudicotyledons</taxon>
        <taxon>Gunneridae</taxon>
        <taxon>Pentapetalae</taxon>
        <taxon>rosids</taxon>
        <taxon>malvids</taxon>
        <taxon>Myrtales</taxon>
        <taxon>Lythraceae</taxon>
        <taxon>Punica</taxon>
    </lineage>
</organism>
<evidence type="ECO:0000256" key="3">
    <source>
        <dbReference type="ARBA" id="ARBA00023163"/>
    </source>
</evidence>
<feature type="region of interest" description="Disordered" evidence="5">
    <location>
        <begin position="184"/>
        <end position="224"/>
    </location>
</feature>
<protein>
    <recommendedName>
        <fullName evidence="6">PPC domain-containing protein</fullName>
    </recommendedName>
</protein>
<name>A0A2I0JNA3_PUNGR</name>
<feature type="region of interest" description="Disordered" evidence="5">
    <location>
        <begin position="1"/>
        <end position="72"/>
    </location>
</feature>
<evidence type="ECO:0000313" key="7">
    <source>
        <dbReference type="EMBL" id="PKI57764.1"/>
    </source>
</evidence>
<dbReference type="Gene3D" id="3.30.1330.80">
    <property type="entry name" value="Hypothetical protein, similar to alpha- acetolactate decarboxylase, domain 2"/>
    <property type="match status" value="1"/>
</dbReference>
<dbReference type="SUPFAM" id="SSF117856">
    <property type="entry name" value="AF0104/ALDC/Ptd012-like"/>
    <property type="match status" value="1"/>
</dbReference>